<sequence length="363" mass="39793">MLCIMANKILIFSGAPDSNSLDWHTGGLLSGFQDTIAQFTGLTTETGLHPTTSPAPEHAAWRSLSLDKATVPTGFSQQYDRGIYHGPEESPFGSSPEFLTTVPLSFDSDGDDVEQTSILSQFYEHSVVLHEELSSSQLISQSAGQSTSLLSDSTSFLSGDGSQPGSTKGPILFRGSDLIGDLRSIPSAAYLLKIHPQTMTYNLIVGIISISQPRAIKTRWGATKYLVEVLVGDETKAGFAITYWLPYDNVEDSPLGGLRPRDVVLVQSVAFNVFMKKVYGSSLRKDLTRVHLLYRLKLDPQDTEGYYGTSDLSSAGGAHPQLEKTRRVRDWVLNFVGRGSHNRAKPDPRPRWDKPPDDDTQLA</sequence>
<dbReference type="EMBL" id="JAGIZQ010000002">
    <property type="protein sequence ID" value="KAH6640587.1"/>
    <property type="molecule type" value="Genomic_DNA"/>
</dbReference>
<dbReference type="Proteomes" id="UP000724584">
    <property type="component" value="Unassembled WGS sequence"/>
</dbReference>
<evidence type="ECO:0000313" key="1">
    <source>
        <dbReference type="EMBL" id="KAH6640587.1"/>
    </source>
</evidence>
<comment type="caution">
    <text evidence="1">The sequence shown here is derived from an EMBL/GenBank/DDBJ whole genome shotgun (WGS) entry which is preliminary data.</text>
</comment>
<accession>A0ACB7PG82</accession>
<reference evidence="1 2" key="1">
    <citation type="journal article" date="2021" name="Nat. Commun.">
        <title>Genetic determinants of endophytism in the Arabidopsis root mycobiome.</title>
        <authorList>
            <person name="Mesny F."/>
            <person name="Miyauchi S."/>
            <person name="Thiergart T."/>
            <person name="Pickel B."/>
            <person name="Atanasova L."/>
            <person name="Karlsson M."/>
            <person name="Huettel B."/>
            <person name="Barry K.W."/>
            <person name="Haridas S."/>
            <person name="Chen C."/>
            <person name="Bauer D."/>
            <person name="Andreopoulos W."/>
            <person name="Pangilinan J."/>
            <person name="LaButti K."/>
            <person name="Riley R."/>
            <person name="Lipzen A."/>
            <person name="Clum A."/>
            <person name="Drula E."/>
            <person name="Henrissat B."/>
            <person name="Kohler A."/>
            <person name="Grigoriev I.V."/>
            <person name="Martin F.M."/>
            <person name="Hacquard S."/>
        </authorList>
    </citation>
    <scope>NUCLEOTIDE SEQUENCE [LARGE SCALE GENOMIC DNA]</scope>
    <source>
        <strain evidence="1 2">MPI-SDFR-AT-0079</strain>
    </source>
</reference>
<name>A0ACB7PG82_9PEZI</name>
<protein>
    <submittedName>
        <fullName evidence="1">Uncharacterized protein</fullName>
    </submittedName>
</protein>
<proteinExistence type="predicted"/>
<evidence type="ECO:0000313" key="2">
    <source>
        <dbReference type="Proteomes" id="UP000724584"/>
    </source>
</evidence>
<gene>
    <name evidence="1" type="ORF">F5144DRAFT_102421</name>
</gene>
<keyword evidence="2" id="KW-1185">Reference proteome</keyword>
<organism evidence="1 2">
    <name type="scientific">Chaetomium tenue</name>
    <dbReference type="NCBI Taxonomy" id="1854479"/>
    <lineage>
        <taxon>Eukaryota</taxon>
        <taxon>Fungi</taxon>
        <taxon>Dikarya</taxon>
        <taxon>Ascomycota</taxon>
        <taxon>Pezizomycotina</taxon>
        <taxon>Sordariomycetes</taxon>
        <taxon>Sordariomycetidae</taxon>
        <taxon>Sordariales</taxon>
        <taxon>Chaetomiaceae</taxon>
        <taxon>Chaetomium</taxon>
    </lineage>
</organism>